<dbReference type="GO" id="GO:0004526">
    <property type="term" value="F:ribonuclease P activity"/>
    <property type="evidence" value="ECO:0007669"/>
    <property type="project" value="InterPro"/>
</dbReference>
<keyword evidence="6" id="KW-0694">RNA-binding</keyword>
<dbReference type="InterPro" id="IPR020568">
    <property type="entry name" value="Ribosomal_Su5_D2-typ_SF"/>
</dbReference>
<dbReference type="InterPro" id="IPR020539">
    <property type="entry name" value="RNase_P_CS"/>
</dbReference>
<accession>A0A2H0NBD3</accession>
<keyword evidence="4" id="KW-0255">Endonuclease</keyword>
<gene>
    <name evidence="7" type="ORF">COV54_03035</name>
</gene>
<evidence type="ECO:0000256" key="6">
    <source>
        <dbReference type="ARBA" id="ARBA00022884"/>
    </source>
</evidence>
<keyword evidence="2" id="KW-0819">tRNA processing</keyword>
<dbReference type="InterPro" id="IPR000100">
    <property type="entry name" value="RNase_P"/>
</dbReference>
<evidence type="ECO:0000256" key="2">
    <source>
        <dbReference type="ARBA" id="ARBA00022694"/>
    </source>
</evidence>
<sequence length="117" mass="13164">MFETSTFAWRSGGFKAPTAKKQGENSSLINLPIILRISSSQKQKAPLVVIISKKTAPKATKRNLLRRRIKNILQLPSSSNKKFLVVVKPSAFLISYQELEKILKEEYARITGSSNRC</sequence>
<organism evidence="7 8">
    <name type="scientific">Candidatus Jorgensenbacteria bacterium CG11_big_fil_rev_8_21_14_0_20_38_23</name>
    <dbReference type="NCBI Taxonomy" id="1974594"/>
    <lineage>
        <taxon>Bacteria</taxon>
        <taxon>Candidatus Joergenseniibacteriota</taxon>
    </lineage>
</organism>
<dbReference type="PROSITE" id="PS00648">
    <property type="entry name" value="RIBONUCLEASE_P"/>
    <property type="match status" value="1"/>
</dbReference>
<dbReference type="GO" id="GO:0000049">
    <property type="term" value="F:tRNA binding"/>
    <property type="evidence" value="ECO:0007669"/>
    <property type="project" value="InterPro"/>
</dbReference>
<dbReference type="Gene3D" id="3.30.230.10">
    <property type="match status" value="1"/>
</dbReference>
<dbReference type="EMBL" id="PCWR01000062">
    <property type="protein sequence ID" value="PIR06202.1"/>
    <property type="molecule type" value="Genomic_DNA"/>
</dbReference>
<evidence type="ECO:0000313" key="7">
    <source>
        <dbReference type="EMBL" id="PIR06202.1"/>
    </source>
</evidence>
<evidence type="ECO:0000313" key="8">
    <source>
        <dbReference type="Proteomes" id="UP000228867"/>
    </source>
</evidence>
<evidence type="ECO:0000256" key="1">
    <source>
        <dbReference type="ARBA" id="ARBA00002663"/>
    </source>
</evidence>
<protein>
    <submittedName>
        <fullName evidence="7">Uncharacterized protein</fullName>
    </submittedName>
</protein>
<evidence type="ECO:0000256" key="5">
    <source>
        <dbReference type="ARBA" id="ARBA00022801"/>
    </source>
</evidence>
<evidence type="ECO:0000256" key="4">
    <source>
        <dbReference type="ARBA" id="ARBA00022759"/>
    </source>
</evidence>
<evidence type="ECO:0000256" key="3">
    <source>
        <dbReference type="ARBA" id="ARBA00022722"/>
    </source>
</evidence>
<dbReference type="AlphaFoldDB" id="A0A2H0NBD3"/>
<dbReference type="Proteomes" id="UP000228867">
    <property type="component" value="Unassembled WGS sequence"/>
</dbReference>
<dbReference type="Pfam" id="PF00825">
    <property type="entry name" value="Ribonuclease_P"/>
    <property type="match status" value="1"/>
</dbReference>
<keyword evidence="5" id="KW-0378">Hydrolase</keyword>
<dbReference type="InterPro" id="IPR014721">
    <property type="entry name" value="Ribsml_uS5_D2-typ_fold_subgr"/>
</dbReference>
<dbReference type="GO" id="GO:0008033">
    <property type="term" value="P:tRNA processing"/>
    <property type="evidence" value="ECO:0007669"/>
    <property type="project" value="UniProtKB-KW"/>
</dbReference>
<keyword evidence="3" id="KW-0540">Nuclease</keyword>
<reference evidence="7 8" key="1">
    <citation type="submission" date="2017-09" db="EMBL/GenBank/DDBJ databases">
        <title>Depth-based differentiation of microbial function through sediment-hosted aquifers and enrichment of novel symbionts in the deep terrestrial subsurface.</title>
        <authorList>
            <person name="Probst A.J."/>
            <person name="Ladd B."/>
            <person name="Jarett J.K."/>
            <person name="Geller-Mcgrath D.E."/>
            <person name="Sieber C.M."/>
            <person name="Emerson J.B."/>
            <person name="Anantharaman K."/>
            <person name="Thomas B.C."/>
            <person name="Malmstrom R."/>
            <person name="Stieglmeier M."/>
            <person name="Klingl A."/>
            <person name="Woyke T."/>
            <person name="Ryan C.M."/>
            <person name="Banfield J.F."/>
        </authorList>
    </citation>
    <scope>NUCLEOTIDE SEQUENCE [LARGE SCALE GENOMIC DNA]</scope>
    <source>
        <strain evidence="7">CG11_big_fil_rev_8_21_14_0_20_38_23</strain>
    </source>
</reference>
<comment type="caution">
    <text evidence="7">The sequence shown here is derived from an EMBL/GenBank/DDBJ whole genome shotgun (WGS) entry which is preliminary data.</text>
</comment>
<comment type="function">
    <text evidence="1">RNaseP catalyzes the removal of the 5'-leader sequence from pre-tRNA to produce the mature 5'-terminus. It can also cleave other RNA substrates such as 4.5S RNA. The protein component plays an auxiliary but essential role in vivo by binding to the 5'-leader sequence and broadening the substrate specificity of the ribozyme.</text>
</comment>
<proteinExistence type="predicted"/>
<dbReference type="SUPFAM" id="SSF54211">
    <property type="entry name" value="Ribosomal protein S5 domain 2-like"/>
    <property type="match status" value="1"/>
</dbReference>
<name>A0A2H0NBD3_9BACT</name>